<dbReference type="GO" id="GO:0004674">
    <property type="term" value="F:protein serine/threonine kinase activity"/>
    <property type="evidence" value="ECO:0007669"/>
    <property type="project" value="UniProtKB-KW"/>
</dbReference>
<protein>
    <submittedName>
        <fullName evidence="6">Kinase-like domain-containing protein</fullName>
    </submittedName>
</protein>
<dbReference type="InterPro" id="IPR017441">
    <property type="entry name" value="Protein_kinase_ATP_BS"/>
</dbReference>
<dbReference type="EMBL" id="JARKIF010000001">
    <property type="protein sequence ID" value="KAJ7651197.1"/>
    <property type="molecule type" value="Genomic_DNA"/>
</dbReference>
<gene>
    <name evidence="6" type="ORF">FB45DRAFT_730130</name>
</gene>
<dbReference type="PROSITE" id="PS00108">
    <property type="entry name" value="PROTEIN_KINASE_ST"/>
    <property type="match status" value="1"/>
</dbReference>
<comment type="similarity">
    <text evidence="4">Belongs to the protein kinase superfamily.</text>
</comment>
<evidence type="ECO:0000256" key="4">
    <source>
        <dbReference type="RuleBase" id="RU000304"/>
    </source>
</evidence>
<dbReference type="GO" id="GO:0005524">
    <property type="term" value="F:ATP binding"/>
    <property type="evidence" value="ECO:0007669"/>
    <property type="project" value="UniProtKB-UniRule"/>
</dbReference>
<name>A0AAD7CL12_9AGAR</name>
<evidence type="ECO:0000259" key="5">
    <source>
        <dbReference type="PROSITE" id="PS50011"/>
    </source>
</evidence>
<comment type="caution">
    <text evidence="6">The sequence shown here is derived from an EMBL/GenBank/DDBJ whole genome shotgun (WGS) entry which is preliminary data.</text>
</comment>
<evidence type="ECO:0000313" key="6">
    <source>
        <dbReference type="EMBL" id="KAJ7651197.1"/>
    </source>
</evidence>
<reference evidence="6" key="1">
    <citation type="submission" date="2023-03" db="EMBL/GenBank/DDBJ databases">
        <title>Massive genome expansion in bonnet fungi (Mycena s.s.) driven by repeated elements and novel gene families across ecological guilds.</title>
        <authorList>
            <consortium name="Lawrence Berkeley National Laboratory"/>
            <person name="Harder C.B."/>
            <person name="Miyauchi S."/>
            <person name="Viragh M."/>
            <person name="Kuo A."/>
            <person name="Thoen E."/>
            <person name="Andreopoulos B."/>
            <person name="Lu D."/>
            <person name="Skrede I."/>
            <person name="Drula E."/>
            <person name="Henrissat B."/>
            <person name="Morin E."/>
            <person name="Kohler A."/>
            <person name="Barry K."/>
            <person name="LaButti K."/>
            <person name="Morin E."/>
            <person name="Salamov A."/>
            <person name="Lipzen A."/>
            <person name="Mereny Z."/>
            <person name="Hegedus B."/>
            <person name="Baldrian P."/>
            <person name="Stursova M."/>
            <person name="Weitz H."/>
            <person name="Taylor A."/>
            <person name="Grigoriev I.V."/>
            <person name="Nagy L.G."/>
            <person name="Martin F."/>
            <person name="Kauserud H."/>
        </authorList>
    </citation>
    <scope>NUCLEOTIDE SEQUENCE</scope>
    <source>
        <strain evidence="6">9284</strain>
    </source>
</reference>
<dbReference type="InterPro" id="IPR000719">
    <property type="entry name" value="Prot_kinase_dom"/>
</dbReference>
<sequence>MPSNPNSLPNLTDRIVDDGSLQLEKLVGAGSYGNLYRACDAESTRSRPSSSSRVFAVKCLAKPNLDSRDAKLNERERFLHRKVSSHPNIVTFHRSFVDDEHEYFVMDFHRAGDMSHAIDDYVYYKDTPLIKSTFVAVVDAVLFCHRKGVFHRDIKPENILVDIVGGNPCLTDFGLATMAVVSETLTGTPAYMPPGTFAAISSQSFQSAHHPEDSDAWALSITLINLVTRQWPWTSTDPCRTGSFKEYLASPGNYLRDSLPISLPSVDLLTRSLRLDSSERLSVEEFANEVQKIDELFIDDADLAQAPAQVRRAANCSVRGVAYV</sequence>
<feature type="binding site" evidence="3">
    <location>
        <position position="58"/>
    </location>
    <ligand>
        <name>ATP</name>
        <dbReference type="ChEBI" id="CHEBI:30616"/>
    </ligand>
</feature>
<dbReference type="InterPro" id="IPR011009">
    <property type="entry name" value="Kinase-like_dom_sf"/>
</dbReference>
<dbReference type="SMART" id="SM00220">
    <property type="entry name" value="S_TKc"/>
    <property type="match status" value="1"/>
</dbReference>
<dbReference type="Proteomes" id="UP001221142">
    <property type="component" value="Unassembled WGS sequence"/>
</dbReference>
<keyword evidence="4" id="KW-0723">Serine/threonine-protein kinase</keyword>
<accession>A0AAD7CL12</accession>
<evidence type="ECO:0000256" key="3">
    <source>
        <dbReference type="PROSITE-ProRule" id="PRU10141"/>
    </source>
</evidence>
<dbReference type="GO" id="GO:0010506">
    <property type="term" value="P:regulation of autophagy"/>
    <property type="evidence" value="ECO:0007669"/>
    <property type="project" value="InterPro"/>
</dbReference>
<feature type="domain" description="Protein kinase" evidence="5">
    <location>
        <begin position="21"/>
        <end position="297"/>
    </location>
</feature>
<dbReference type="SUPFAM" id="SSF56112">
    <property type="entry name" value="Protein kinase-like (PK-like)"/>
    <property type="match status" value="1"/>
</dbReference>
<dbReference type="PANTHER" id="PTHR24348">
    <property type="entry name" value="SERINE/THREONINE-PROTEIN KINASE UNC-51-RELATED"/>
    <property type="match status" value="1"/>
</dbReference>
<dbReference type="AlphaFoldDB" id="A0AAD7CL12"/>
<organism evidence="6 7">
    <name type="scientific">Roridomyces roridus</name>
    <dbReference type="NCBI Taxonomy" id="1738132"/>
    <lineage>
        <taxon>Eukaryota</taxon>
        <taxon>Fungi</taxon>
        <taxon>Dikarya</taxon>
        <taxon>Basidiomycota</taxon>
        <taxon>Agaricomycotina</taxon>
        <taxon>Agaricomycetes</taxon>
        <taxon>Agaricomycetidae</taxon>
        <taxon>Agaricales</taxon>
        <taxon>Marasmiineae</taxon>
        <taxon>Mycenaceae</taxon>
        <taxon>Roridomyces</taxon>
    </lineage>
</organism>
<dbReference type="GO" id="GO:0005737">
    <property type="term" value="C:cytoplasm"/>
    <property type="evidence" value="ECO:0007669"/>
    <property type="project" value="TreeGrafter"/>
</dbReference>
<keyword evidence="2 3" id="KW-0067">ATP-binding</keyword>
<proteinExistence type="inferred from homology"/>
<evidence type="ECO:0000256" key="1">
    <source>
        <dbReference type="ARBA" id="ARBA00022741"/>
    </source>
</evidence>
<keyword evidence="6" id="KW-0418">Kinase</keyword>
<dbReference type="InterPro" id="IPR045269">
    <property type="entry name" value="Atg1-like"/>
</dbReference>
<keyword evidence="1 3" id="KW-0547">Nucleotide-binding</keyword>
<dbReference type="PANTHER" id="PTHR24348:SF68">
    <property type="entry name" value="SERINE_THREONINE-PROTEIN KINASE ATG1C"/>
    <property type="match status" value="1"/>
</dbReference>
<keyword evidence="7" id="KW-1185">Reference proteome</keyword>
<evidence type="ECO:0000256" key="2">
    <source>
        <dbReference type="ARBA" id="ARBA00022840"/>
    </source>
</evidence>
<dbReference type="InterPro" id="IPR008271">
    <property type="entry name" value="Ser/Thr_kinase_AS"/>
</dbReference>
<dbReference type="Pfam" id="PF00069">
    <property type="entry name" value="Pkinase"/>
    <property type="match status" value="1"/>
</dbReference>
<keyword evidence="6" id="KW-0808">Transferase</keyword>
<dbReference type="PROSITE" id="PS50011">
    <property type="entry name" value="PROTEIN_KINASE_DOM"/>
    <property type="match status" value="1"/>
</dbReference>
<dbReference type="Gene3D" id="1.10.510.10">
    <property type="entry name" value="Transferase(Phosphotransferase) domain 1"/>
    <property type="match status" value="1"/>
</dbReference>
<dbReference type="PROSITE" id="PS00107">
    <property type="entry name" value="PROTEIN_KINASE_ATP"/>
    <property type="match status" value="1"/>
</dbReference>
<evidence type="ECO:0000313" key="7">
    <source>
        <dbReference type="Proteomes" id="UP001221142"/>
    </source>
</evidence>